<feature type="transmembrane region" description="Helical" evidence="1">
    <location>
        <begin position="37"/>
        <end position="58"/>
    </location>
</feature>
<dbReference type="RefSeq" id="WP_046707003.1">
    <property type="nucleotide sequence ID" value="NZ_JARAUR010000142.1"/>
</dbReference>
<feature type="transmembrane region" description="Helical" evidence="1">
    <location>
        <begin position="113"/>
        <end position="142"/>
    </location>
</feature>
<name>A0ABU4NKH5_9ACTN</name>
<organism evidence="2 3">
    <name type="scientific">Streptomyces europaeiscabiei</name>
    <dbReference type="NCBI Taxonomy" id="146819"/>
    <lineage>
        <taxon>Bacteria</taxon>
        <taxon>Bacillati</taxon>
        <taxon>Actinomycetota</taxon>
        <taxon>Actinomycetes</taxon>
        <taxon>Kitasatosporales</taxon>
        <taxon>Streptomycetaceae</taxon>
        <taxon>Streptomyces</taxon>
    </lineage>
</organism>
<proteinExistence type="predicted"/>
<sequence>MNSAGATRPDPEAAAAALRSSKAAQAAAQRPRALPGWFPVVQGLLCAGGFAALGLSMADSEWEGLLIAIALVCLAGVLAASWLGMHHGGVAPWFAPRDTRSSWFSRGLPAVPIAVGLLALIPYGMTGGLVGFGITAGLVTWAQDFRRQAQARKTS</sequence>
<evidence type="ECO:0000256" key="1">
    <source>
        <dbReference type="SAM" id="Phobius"/>
    </source>
</evidence>
<protein>
    <recommendedName>
        <fullName evidence="4">Integral membrane protein</fullName>
    </recommendedName>
</protein>
<dbReference type="Proteomes" id="UP001271274">
    <property type="component" value="Unassembled WGS sequence"/>
</dbReference>
<evidence type="ECO:0000313" key="2">
    <source>
        <dbReference type="EMBL" id="MDX3703668.1"/>
    </source>
</evidence>
<keyword evidence="1" id="KW-0812">Transmembrane</keyword>
<keyword evidence="1" id="KW-1133">Transmembrane helix</keyword>
<accession>A0ABU4NKH5</accession>
<comment type="caution">
    <text evidence="2">The sequence shown here is derived from an EMBL/GenBank/DDBJ whole genome shotgun (WGS) entry which is preliminary data.</text>
</comment>
<evidence type="ECO:0008006" key="4">
    <source>
        <dbReference type="Google" id="ProtNLM"/>
    </source>
</evidence>
<keyword evidence="1" id="KW-0472">Membrane</keyword>
<keyword evidence="3" id="KW-1185">Reference proteome</keyword>
<dbReference type="EMBL" id="JARAYU010000011">
    <property type="protein sequence ID" value="MDX3703668.1"/>
    <property type="molecule type" value="Genomic_DNA"/>
</dbReference>
<reference evidence="2 3" key="1">
    <citation type="journal article" date="2023" name="Microb. Genom.">
        <title>Mesoterricola silvestris gen. nov., sp. nov., Mesoterricola sediminis sp. nov., Geothrix oryzae sp. nov., Geothrix edaphica sp. nov., Geothrix rubra sp. nov., and Geothrix limicola sp. nov., six novel members of Acidobacteriota isolated from soils.</title>
        <authorList>
            <person name="Weisberg A.J."/>
            <person name="Pearce E."/>
            <person name="Kramer C.G."/>
            <person name="Chang J.H."/>
            <person name="Clarke C.R."/>
        </authorList>
    </citation>
    <scope>NUCLEOTIDE SEQUENCE [LARGE SCALE GENOMIC DNA]</scope>
    <source>
        <strain evidence="2 3">ID09-01A</strain>
    </source>
</reference>
<feature type="transmembrane region" description="Helical" evidence="1">
    <location>
        <begin position="65"/>
        <end position="85"/>
    </location>
</feature>
<evidence type="ECO:0000313" key="3">
    <source>
        <dbReference type="Proteomes" id="UP001271274"/>
    </source>
</evidence>
<gene>
    <name evidence="2" type="ORF">PV662_28700</name>
</gene>